<accession>A0ABY1WDA3</accession>
<protein>
    <submittedName>
        <fullName evidence="3">DUF3014 domain-containing protein</fullName>
    </submittedName>
</protein>
<organism evidence="3 4">
    <name type="scientific">Pseudoxanthomonas winnipegensis</name>
    <dbReference type="NCBI Taxonomy" id="2480810"/>
    <lineage>
        <taxon>Bacteria</taxon>
        <taxon>Pseudomonadati</taxon>
        <taxon>Pseudomonadota</taxon>
        <taxon>Gammaproteobacteria</taxon>
        <taxon>Lysobacterales</taxon>
        <taxon>Lysobacteraceae</taxon>
        <taxon>Pseudoxanthomonas</taxon>
    </lineage>
</organism>
<reference evidence="3 4" key="1">
    <citation type="submission" date="2019-02" db="EMBL/GenBank/DDBJ databases">
        <title>WGS of Pseudoxanthomonas species novum from clinical isolates.</title>
        <authorList>
            <person name="Bernier A.-M."/>
            <person name="Bernard K."/>
            <person name="Vachon A."/>
        </authorList>
    </citation>
    <scope>NUCLEOTIDE SEQUENCE [LARGE SCALE GENOMIC DNA]</scope>
    <source>
        <strain evidence="4">NML 170316</strain>
    </source>
</reference>
<feature type="transmembrane region" description="Helical" evidence="2">
    <location>
        <begin position="12"/>
        <end position="28"/>
    </location>
</feature>
<keyword evidence="4" id="KW-1185">Reference proteome</keyword>
<keyword evidence="2" id="KW-0812">Transmembrane</keyword>
<proteinExistence type="predicted"/>
<evidence type="ECO:0000256" key="2">
    <source>
        <dbReference type="SAM" id="Phobius"/>
    </source>
</evidence>
<dbReference type="Proteomes" id="UP000293089">
    <property type="component" value="Unassembled WGS sequence"/>
</dbReference>
<name>A0ABY1WDA3_9GAMM</name>
<dbReference type="Pfam" id="PF11219">
    <property type="entry name" value="DUF3014"/>
    <property type="match status" value="1"/>
</dbReference>
<dbReference type="EMBL" id="SHME01000003">
    <property type="protein sequence ID" value="TAA19362.1"/>
    <property type="molecule type" value="Genomic_DNA"/>
</dbReference>
<evidence type="ECO:0000313" key="3">
    <source>
        <dbReference type="EMBL" id="TAA19362.1"/>
    </source>
</evidence>
<keyword evidence="2" id="KW-0472">Membrane</keyword>
<dbReference type="InterPro" id="IPR021382">
    <property type="entry name" value="DUF3014"/>
</dbReference>
<sequence>MPSSPSSTPRWPWVIVVVLVAAAGWWLFGQRDAPQSAPDTDVATAAQPQGPAASTPPAGSQPQAAPAIQHPVPGDAADAALPALAASDDAAWQALSGAFGNDAALGIVLREHLIQRLVVMIDNLTQPSLTRNALAVKPVEGTLQVREGETAMEIDPANAQRYAPYVAAFTHADPATLVQAYRRFYPLFQQAYLELGKPNAYFNDRLVEVIDHLLQAPDPSGPLSVEPDGKGRLRFTDPALERLSVGQKALVRLGPQQEAAVKQQLRAIRTALTRRMD</sequence>
<feature type="compositionally biased region" description="Low complexity" evidence="1">
    <location>
        <begin position="43"/>
        <end position="67"/>
    </location>
</feature>
<evidence type="ECO:0000256" key="1">
    <source>
        <dbReference type="SAM" id="MobiDB-lite"/>
    </source>
</evidence>
<gene>
    <name evidence="3" type="ORF">EA658_10890</name>
</gene>
<feature type="region of interest" description="Disordered" evidence="1">
    <location>
        <begin position="33"/>
        <end position="73"/>
    </location>
</feature>
<evidence type="ECO:0000313" key="4">
    <source>
        <dbReference type="Proteomes" id="UP000293089"/>
    </source>
</evidence>
<dbReference type="RefSeq" id="WP_130528476.1">
    <property type="nucleotide sequence ID" value="NZ_SHMD01000001.1"/>
</dbReference>
<comment type="caution">
    <text evidence="3">The sequence shown here is derived from an EMBL/GenBank/DDBJ whole genome shotgun (WGS) entry which is preliminary data.</text>
</comment>
<keyword evidence="2" id="KW-1133">Transmembrane helix</keyword>